<dbReference type="AlphaFoldDB" id="A0A0C3FP57"/>
<evidence type="ECO:0000256" key="1">
    <source>
        <dbReference type="ARBA" id="ARBA00005495"/>
    </source>
</evidence>
<dbReference type="SUPFAM" id="SSF51316">
    <property type="entry name" value="Mss4-like"/>
    <property type="match status" value="1"/>
</dbReference>
<dbReference type="GO" id="GO:0016846">
    <property type="term" value="F:carbon-sulfur lyase activity"/>
    <property type="evidence" value="ECO:0007669"/>
    <property type="project" value="InterPro"/>
</dbReference>
<feature type="non-terminal residue" evidence="5">
    <location>
        <position position="90"/>
    </location>
</feature>
<protein>
    <recommendedName>
        <fullName evidence="4">CENP-V/GFA domain-containing protein</fullName>
    </recommendedName>
</protein>
<dbReference type="InterPro" id="IPR011057">
    <property type="entry name" value="Mss4-like_sf"/>
</dbReference>
<evidence type="ECO:0000313" key="5">
    <source>
        <dbReference type="EMBL" id="KIM81011.1"/>
    </source>
</evidence>
<dbReference type="EMBL" id="KN833001">
    <property type="protein sequence ID" value="KIM81011.1"/>
    <property type="molecule type" value="Genomic_DNA"/>
</dbReference>
<feature type="non-terminal residue" evidence="5">
    <location>
        <position position="1"/>
    </location>
</feature>
<dbReference type="GO" id="GO:0046872">
    <property type="term" value="F:metal ion binding"/>
    <property type="evidence" value="ECO:0007669"/>
    <property type="project" value="UniProtKB-KW"/>
</dbReference>
<keyword evidence="2" id="KW-0479">Metal-binding</keyword>
<dbReference type="STRING" id="765440.A0A0C3FP57"/>
<keyword evidence="3" id="KW-0862">Zinc</keyword>
<dbReference type="PANTHER" id="PTHR28620:SF1">
    <property type="entry name" value="CENP-V_GFA DOMAIN-CONTAINING PROTEIN"/>
    <property type="match status" value="1"/>
</dbReference>
<dbReference type="PROSITE" id="PS51891">
    <property type="entry name" value="CENP_V_GFA"/>
    <property type="match status" value="1"/>
</dbReference>
<dbReference type="HOGENOM" id="CLU_055491_7_0_1"/>
<dbReference type="Pfam" id="PF04828">
    <property type="entry name" value="GFA"/>
    <property type="match status" value="1"/>
</dbReference>
<evidence type="ECO:0000259" key="4">
    <source>
        <dbReference type="PROSITE" id="PS51891"/>
    </source>
</evidence>
<comment type="similarity">
    <text evidence="1">Belongs to the Gfa family.</text>
</comment>
<evidence type="ECO:0000256" key="2">
    <source>
        <dbReference type="ARBA" id="ARBA00022723"/>
    </source>
</evidence>
<dbReference type="InterPro" id="IPR052355">
    <property type="entry name" value="CENP-V-like"/>
</dbReference>
<proteinExistence type="inferred from homology"/>
<gene>
    <name evidence="5" type="ORF">PILCRDRAFT_43778</name>
</gene>
<keyword evidence="6" id="KW-1185">Reference proteome</keyword>
<reference evidence="5 6" key="1">
    <citation type="submission" date="2014-04" db="EMBL/GenBank/DDBJ databases">
        <authorList>
            <consortium name="DOE Joint Genome Institute"/>
            <person name="Kuo A."/>
            <person name="Tarkka M."/>
            <person name="Buscot F."/>
            <person name="Kohler A."/>
            <person name="Nagy L.G."/>
            <person name="Floudas D."/>
            <person name="Copeland A."/>
            <person name="Barry K.W."/>
            <person name="Cichocki N."/>
            <person name="Veneault-Fourrey C."/>
            <person name="LaButti K."/>
            <person name="Lindquist E.A."/>
            <person name="Lipzen A."/>
            <person name="Lundell T."/>
            <person name="Morin E."/>
            <person name="Murat C."/>
            <person name="Sun H."/>
            <person name="Tunlid A."/>
            <person name="Henrissat B."/>
            <person name="Grigoriev I.V."/>
            <person name="Hibbett D.S."/>
            <person name="Martin F."/>
            <person name="Nordberg H.P."/>
            <person name="Cantor M.N."/>
            <person name="Hua S.X."/>
        </authorList>
    </citation>
    <scope>NUCLEOTIDE SEQUENCE [LARGE SCALE GENOMIC DNA]</scope>
    <source>
        <strain evidence="5 6">F 1598</strain>
    </source>
</reference>
<dbReference type="InParanoid" id="A0A0C3FP57"/>
<name>A0A0C3FP57_PILCF</name>
<dbReference type="InterPro" id="IPR006913">
    <property type="entry name" value="CENP-V/GFA"/>
</dbReference>
<sequence>LTTYSGNCHCGAVTFNVQTPSLSDNKVDSCNCSICSRNGYLLIYPKRADVDFHTGYDHMVSYFFGDKQGAHKFCPTCGSSVLVDFKEDQL</sequence>
<organism evidence="5 6">
    <name type="scientific">Piloderma croceum (strain F 1598)</name>
    <dbReference type="NCBI Taxonomy" id="765440"/>
    <lineage>
        <taxon>Eukaryota</taxon>
        <taxon>Fungi</taxon>
        <taxon>Dikarya</taxon>
        <taxon>Basidiomycota</taxon>
        <taxon>Agaricomycotina</taxon>
        <taxon>Agaricomycetes</taxon>
        <taxon>Agaricomycetidae</taxon>
        <taxon>Atheliales</taxon>
        <taxon>Atheliaceae</taxon>
        <taxon>Piloderma</taxon>
    </lineage>
</organism>
<dbReference type="Gene3D" id="2.170.150.70">
    <property type="match status" value="1"/>
</dbReference>
<dbReference type="OrthoDB" id="2993351at2759"/>
<evidence type="ECO:0000313" key="6">
    <source>
        <dbReference type="Proteomes" id="UP000054166"/>
    </source>
</evidence>
<evidence type="ECO:0000256" key="3">
    <source>
        <dbReference type="ARBA" id="ARBA00022833"/>
    </source>
</evidence>
<dbReference type="PANTHER" id="PTHR28620">
    <property type="entry name" value="CENTROMERE PROTEIN V"/>
    <property type="match status" value="1"/>
</dbReference>
<accession>A0A0C3FP57</accession>
<reference evidence="6" key="2">
    <citation type="submission" date="2015-01" db="EMBL/GenBank/DDBJ databases">
        <title>Evolutionary Origins and Diversification of the Mycorrhizal Mutualists.</title>
        <authorList>
            <consortium name="DOE Joint Genome Institute"/>
            <consortium name="Mycorrhizal Genomics Consortium"/>
            <person name="Kohler A."/>
            <person name="Kuo A."/>
            <person name="Nagy L.G."/>
            <person name="Floudas D."/>
            <person name="Copeland A."/>
            <person name="Barry K.W."/>
            <person name="Cichocki N."/>
            <person name="Veneault-Fourrey C."/>
            <person name="LaButti K."/>
            <person name="Lindquist E.A."/>
            <person name="Lipzen A."/>
            <person name="Lundell T."/>
            <person name="Morin E."/>
            <person name="Murat C."/>
            <person name="Riley R."/>
            <person name="Ohm R."/>
            <person name="Sun H."/>
            <person name="Tunlid A."/>
            <person name="Henrissat B."/>
            <person name="Grigoriev I.V."/>
            <person name="Hibbett D.S."/>
            <person name="Martin F."/>
        </authorList>
    </citation>
    <scope>NUCLEOTIDE SEQUENCE [LARGE SCALE GENOMIC DNA]</scope>
    <source>
        <strain evidence="6">F 1598</strain>
    </source>
</reference>
<feature type="domain" description="CENP-V/GFA" evidence="4">
    <location>
        <begin position="4"/>
        <end position="90"/>
    </location>
</feature>
<dbReference type="Proteomes" id="UP000054166">
    <property type="component" value="Unassembled WGS sequence"/>
</dbReference>